<keyword evidence="5" id="KW-0547">Nucleotide-binding</keyword>
<dbReference type="InterPro" id="IPR011712">
    <property type="entry name" value="Sig_transdc_His_kin_sub3_dim/P"/>
</dbReference>
<evidence type="ECO:0000256" key="3">
    <source>
        <dbReference type="ARBA" id="ARBA00022553"/>
    </source>
</evidence>
<dbReference type="PROSITE" id="PS50112">
    <property type="entry name" value="PAS"/>
    <property type="match status" value="1"/>
</dbReference>
<dbReference type="NCBIfam" id="TIGR00229">
    <property type="entry name" value="sensory_box"/>
    <property type="match status" value="1"/>
</dbReference>
<dbReference type="Gene3D" id="3.30.450.40">
    <property type="match status" value="1"/>
</dbReference>
<dbReference type="RefSeq" id="WP_270043696.1">
    <property type="nucleotide sequence ID" value="NZ_JAPDOD010000034.1"/>
</dbReference>
<dbReference type="InterPro" id="IPR036890">
    <property type="entry name" value="HATPase_C_sf"/>
</dbReference>
<dbReference type="InterPro" id="IPR050482">
    <property type="entry name" value="Sensor_HK_TwoCompSys"/>
</dbReference>
<dbReference type="InterPro" id="IPR003018">
    <property type="entry name" value="GAF"/>
</dbReference>
<dbReference type="GO" id="GO:0000155">
    <property type="term" value="F:phosphorelay sensor kinase activity"/>
    <property type="evidence" value="ECO:0007669"/>
    <property type="project" value="InterPro"/>
</dbReference>
<dbReference type="SMART" id="SM00065">
    <property type="entry name" value="GAF"/>
    <property type="match status" value="1"/>
</dbReference>
<dbReference type="Proteomes" id="UP001149140">
    <property type="component" value="Unassembled WGS sequence"/>
</dbReference>
<dbReference type="PANTHER" id="PTHR24421:SF10">
    <property type="entry name" value="NITRATE_NITRITE SENSOR PROTEIN NARQ"/>
    <property type="match status" value="1"/>
</dbReference>
<feature type="domain" description="PAS" evidence="9">
    <location>
        <begin position="13"/>
        <end position="71"/>
    </location>
</feature>
<evidence type="ECO:0000256" key="5">
    <source>
        <dbReference type="ARBA" id="ARBA00022741"/>
    </source>
</evidence>
<keyword evidence="3" id="KW-0597">Phosphoprotein</keyword>
<dbReference type="Gene3D" id="3.30.450.20">
    <property type="entry name" value="PAS domain"/>
    <property type="match status" value="1"/>
</dbReference>
<dbReference type="Pfam" id="PF07730">
    <property type="entry name" value="HisKA_3"/>
    <property type="match status" value="1"/>
</dbReference>
<dbReference type="SUPFAM" id="SSF55781">
    <property type="entry name" value="GAF domain-like"/>
    <property type="match status" value="1"/>
</dbReference>
<dbReference type="PANTHER" id="PTHR24421">
    <property type="entry name" value="NITRATE/NITRITE SENSOR PROTEIN NARX-RELATED"/>
    <property type="match status" value="1"/>
</dbReference>
<dbReference type="AlphaFoldDB" id="A0A9X3S8Q6"/>
<evidence type="ECO:0000313" key="11">
    <source>
        <dbReference type="Proteomes" id="UP001149140"/>
    </source>
</evidence>
<dbReference type="InterPro" id="IPR029016">
    <property type="entry name" value="GAF-like_dom_sf"/>
</dbReference>
<reference evidence="10" key="1">
    <citation type="submission" date="2022-10" db="EMBL/GenBank/DDBJ databases">
        <title>The WGS of Solirubrobacter ginsenosidimutans DSM 21036.</title>
        <authorList>
            <person name="Jiang Z."/>
        </authorList>
    </citation>
    <scope>NUCLEOTIDE SEQUENCE</scope>
    <source>
        <strain evidence="10">DSM 21036</strain>
    </source>
</reference>
<keyword evidence="7" id="KW-0067">ATP-binding</keyword>
<dbReference type="GO" id="GO:0005524">
    <property type="term" value="F:ATP binding"/>
    <property type="evidence" value="ECO:0007669"/>
    <property type="project" value="UniProtKB-KW"/>
</dbReference>
<evidence type="ECO:0000259" key="9">
    <source>
        <dbReference type="PROSITE" id="PS50112"/>
    </source>
</evidence>
<keyword evidence="8" id="KW-0902">Two-component regulatory system</keyword>
<dbReference type="Pfam" id="PF08447">
    <property type="entry name" value="PAS_3"/>
    <property type="match status" value="1"/>
</dbReference>
<evidence type="ECO:0000256" key="4">
    <source>
        <dbReference type="ARBA" id="ARBA00022679"/>
    </source>
</evidence>
<dbReference type="SMART" id="SM00091">
    <property type="entry name" value="PAS"/>
    <property type="match status" value="1"/>
</dbReference>
<dbReference type="InterPro" id="IPR003594">
    <property type="entry name" value="HATPase_dom"/>
</dbReference>
<evidence type="ECO:0000256" key="2">
    <source>
        <dbReference type="ARBA" id="ARBA00012438"/>
    </source>
</evidence>
<evidence type="ECO:0000256" key="8">
    <source>
        <dbReference type="ARBA" id="ARBA00023012"/>
    </source>
</evidence>
<dbReference type="EMBL" id="JAPDOD010000034">
    <property type="protein sequence ID" value="MDA0164443.1"/>
    <property type="molecule type" value="Genomic_DNA"/>
</dbReference>
<name>A0A9X3S8Q6_9ACTN</name>
<dbReference type="Gene3D" id="3.30.565.10">
    <property type="entry name" value="Histidine kinase-like ATPase, C-terminal domain"/>
    <property type="match status" value="1"/>
</dbReference>
<sequence length="524" mass="55743">MGARPEDLASLPGDPALHELFDLALDVLCVVGVDGYLKRVNPAFERTSGYSRDELLRMRFLDLVHPDDVDESLATLTDGRDLAGAKHRIVCADGSVRWLQWTTKTMPDKGSVLAAARDVTERRRTDHELQAAWRLAHSSRDELRQLADEHAALRRVATLVARHAEPVDIFDAVAEEAGRLLAVEAIRVVRYDDETVTIVASWHGLEGDIPPGTRIAIDGANIAALVRDTWRAARIDDYPQSGPRSGSICGRGIRAAVGAPIIAGDRLWGIIIAASSVPEPLPAGTETRLAAFTELVATAISNVQVRAELAASRTRLVAAADEERSRVVRDLHDGAQQRLVHTVVTLEFAKRAIVRSPDQVASHVAEALEQSQLAIRELRELAHGILPDVLSSRGLAAAATTLASRASVDVALEIDVGRLPAPVEATAYFVIAEALTNVAKHARATSGKVSAHVAGGALCISIEDDGVGGARADGHGLLGLADRLAALDGALSIDSAQGRGTTVTARIPIRDESLLGRAPDVGGF</sequence>
<evidence type="ECO:0000256" key="6">
    <source>
        <dbReference type="ARBA" id="ARBA00022777"/>
    </source>
</evidence>
<gene>
    <name evidence="10" type="ORF">OM076_29505</name>
</gene>
<keyword evidence="11" id="KW-1185">Reference proteome</keyword>
<keyword evidence="4" id="KW-0808">Transferase</keyword>
<dbReference type="Gene3D" id="1.20.5.1930">
    <property type="match status" value="1"/>
</dbReference>
<dbReference type="SUPFAM" id="SSF55785">
    <property type="entry name" value="PYP-like sensor domain (PAS domain)"/>
    <property type="match status" value="1"/>
</dbReference>
<proteinExistence type="predicted"/>
<dbReference type="InterPro" id="IPR035965">
    <property type="entry name" value="PAS-like_dom_sf"/>
</dbReference>
<evidence type="ECO:0000313" key="10">
    <source>
        <dbReference type="EMBL" id="MDA0164443.1"/>
    </source>
</evidence>
<comment type="catalytic activity">
    <reaction evidence="1">
        <text>ATP + protein L-histidine = ADP + protein N-phospho-L-histidine.</text>
        <dbReference type="EC" id="2.7.13.3"/>
    </reaction>
</comment>
<dbReference type="GO" id="GO:0046983">
    <property type="term" value="F:protein dimerization activity"/>
    <property type="evidence" value="ECO:0007669"/>
    <property type="project" value="InterPro"/>
</dbReference>
<comment type="caution">
    <text evidence="10">The sequence shown here is derived from an EMBL/GenBank/DDBJ whole genome shotgun (WGS) entry which is preliminary data.</text>
</comment>
<dbReference type="Pfam" id="PF01590">
    <property type="entry name" value="GAF"/>
    <property type="match status" value="1"/>
</dbReference>
<evidence type="ECO:0000256" key="7">
    <source>
        <dbReference type="ARBA" id="ARBA00022840"/>
    </source>
</evidence>
<keyword evidence="6" id="KW-0418">Kinase</keyword>
<organism evidence="10 11">
    <name type="scientific">Solirubrobacter ginsenosidimutans</name>
    <dbReference type="NCBI Taxonomy" id="490573"/>
    <lineage>
        <taxon>Bacteria</taxon>
        <taxon>Bacillati</taxon>
        <taxon>Actinomycetota</taxon>
        <taxon>Thermoleophilia</taxon>
        <taxon>Solirubrobacterales</taxon>
        <taxon>Solirubrobacteraceae</taxon>
        <taxon>Solirubrobacter</taxon>
    </lineage>
</organism>
<dbReference type="Pfam" id="PF02518">
    <property type="entry name" value="HATPase_c"/>
    <property type="match status" value="1"/>
</dbReference>
<dbReference type="CDD" id="cd00130">
    <property type="entry name" value="PAS"/>
    <property type="match status" value="1"/>
</dbReference>
<dbReference type="CDD" id="cd16917">
    <property type="entry name" value="HATPase_UhpB-NarQ-NarX-like"/>
    <property type="match status" value="1"/>
</dbReference>
<protein>
    <recommendedName>
        <fullName evidence="2">histidine kinase</fullName>
        <ecNumber evidence="2">2.7.13.3</ecNumber>
    </recommendedName>
</protein>
<dbReference type="SUPFAM" id="SSF55874">
    <property type="entry name" value="ATPase domain of HSP90 chaperone/DNA topoisomerase II/histidine kinase"/>
    <property type="match status" value="1"/>
</dbReference>
<dbReference type="GO" id="GO:0016020">
    <property type="term" value="C:membrane"/>
    <property type="evidence" value="ECO:0007669"/>
    <property type="project" value="InterPro"/>
</dbReference>
<dbReference type="InterPro" id="IPR013655">
    <property type="entry name" value="PAS_fold_3"/>
</dbReference>
<dbReference type="InterPro" id="IPR000014">
    <property type="entry name" value="PAS"/>
</dbReference>
<accession>A0A9X3S8Q6</accession>
<dbReference type="EC" id="2.7.13.3" evidence="2"/>
<evidence type="ECO:0000256" key="1">
    <source>
        <dbReference type="ARBA" id="ARBA00000085"/>
    </source>
</evidence>